<dbReference type="GO" id="GO:0010142">
    <property type="term" value="P:farnesyl diphosphate biosynthetic process, mevalonate pathway"/>
    <property type="evidence" value="ECO:0007669"/>
    <property type="project" value="InterPro"/>
</dbReference>
<name>A0A0K3C8H1_RHOTO</name>
<dbReference type="GO" id="GO:0004421">
    <property type="term" value="F:hydroxymethylglutaryl-CoA synthase activity"/>
    <property type="evidence" value="ECO:0007669"/>
    <property type="project" value="InterPro"/>
</dbReference>
<evidence type="ECO:0000256" key="2">
    <source>
        <dbReference type="ARBA" id="ARBA00012816"/>
    </source>
</evidence>
<evidence type="ECO:0000256" key="8">
    <source>
        <dbReference type="ARBA" id="ARBA00023146"/>
    </source>
</evidence>
<organism evidence="13 14">
    <name type="scientific">Rhodotorula toruloides</name>
    <name type="common">Yeast</name>
    <name type="synonym">Rhodosporidium toruloides</name>
    <dbReference type="NCBI Taxonomy" id="5286"/>
    <lineage>
        <taxon>Eukaryota</taxon>
        <taxon>Fungi</taxon>
        <taxon>Dikarya</taxon>
        <taxon>Basidiomycota</taxon>
        <taxon>Pucciniomycotina</taxon>
        <taxon>Microbotryomycetes</taxon>
        <taxon>Sporidiobolales</taxon>
        <taxon>Sporidiobolaceae</taxon>
        <taxon>Rhodotorula</taxon>
    </lineage>
</organism>
<feature type="region of interest" description="Disordered" evidence="11">
    <location>
        <begin position="210"/>
        <end position="245"/>
    </location>
</feature>
<dbReference type="InterPro" id="IPR013746">
    <property type="entry name" value="HMG_CoA_synt_C_dom"/>
</dbReference>
<dbReference type="Gene3D" id="3.30.930.10">
    <property type="entry name" value="Bira Bifunctional Protein, Domain 2"/>
    <property type="match status" value="1"/>
</dbReference>
<accession>A0A0K3C8H1</accession>
<feature type="compositionally biased region" description="Pro residues" evidence="11">
    <location>
        <begin position="226"/>
        <end position="242"/>
    </location>
</feature>
<keyword evidence="5" id="KW-0547">Nucleotide-binding</keyword>
<evidence type="ECO:0000313" key="14">
    <source>
        <dbReference type="Proteomes" id="UP000199069"/>
    </source>
</evidence>
<dbReference type="STRING" id="5286.A0A0K3C8H1"/>
<dbReference type="FunFam" id="3.40.47.10:FF:000008">
    <property type="entry name" value="3-hydroxy-3-methylglutaryl coenzyme A synthase"/>
    <property type="match status" value="1"/>
</dbReference>
<protein>
    <recommendedName>
        <fullName evidence="2">asparagine--tRNA ligase</fullName>
        <ecNumber evidence="2">6.1.1.22</ecNumber>
    </recommendedName>
</protein>
<sequence length="1058" mass="115930">MAPRPRLNALRAPLRSFHSCSRAAQAATASPALPPTVASSLAAASAGTDATASTTSLNGWIRSVRRQKNVSFAVLSDGSQVGGVQVVLPKGLDESLTVGCSATFKGKWVESRGTGQDKEFKVESVDFVGESDAEKYPMPNTKQGIPLPVMRRNAHLRLRREGPAAMVRVRSEMNWAMAEHFRREGFVRVDMPVITSSDCEGAGEVFRVVESNPSSPAPASTASASSPPPPEPSTPAPPPPPSRYLTVSTQLHLEAITSSLPRAYTLAPCFRAEKSDTARHLQEFWMLEAEVAFLDADTPTALDQVMSVAEETVRAVAGHVRAMPEFERYFAKHSTGLEERLKALLVSERYMRMSYTRAVELLQEHAAANPDAFVFHPTWGSGLQTEHERWLAEEHVKRPLFVTDYPIALKPFYMLPNEPSTTGDNSRQTTACFDLLVPSLGELAGGSLREHRLDKLVAAMDKHGLDHDAYEWYLDLRRYGTTRHGGFGLGWERLVGLLTGENNVRECTNGSQPPNSPLAPFQPLETVAPTPFSLPHLVRNVACSLDALPAAHAQPGDPSSERRNPCVPSASSNERELTSSHPHRAGNLLDPNTPSSRSPDAIEVYSPLRCIDEADLERFDGVPAGKYTIGLGQERMAFCDDREDINSFLLTVTKTLLEKYEIPPASIGRIDVGTETLIDKSKSVKTLLMDLFPGNSDIEGIDSKNACYGGTAALFNAVNWVESSSWDGRYAIVVAGDIAIYAEGGARPVGGAGACAMLIGPDAPLVLEPVHGTHMANVYDFYKPHLSSEYPEVDGPLTQTCYPNALEKSYDAFRTKESRRLGNSKGDKKEVSLDDFDYVCFHSPYGKLVQKGFARLMYKDFLSNPDAERFSSVSKAFLEPERAANVLDKEIEKAFTTLSSADFKAKVGPSTLTSKRLGNMYAGSLYGAFASLLDTVDSQTLQGKRIALYSYGSGLAASFFTVRVKGDTSEIHEKLKLKERLEKNQVRSCEEFIEALKLREEKHNISGYTPSGRIEDIPAGAYYLHHCDSKHRRVYKIRGHEGEQDVVESANGDKPHVA</sequence>
<dbReference type="CDD" id="cd00827">
    <property type="entry name" value="init_cond_enzymes"/>
    <property type="match status" value="1"/>
</dbReference>
<evidence type="ECO:0000256" key="6">
    <source>
        <dbReference type="ARBA" id="ARBA00022840"/>
    </source>
</evidence>
<feature type="active site" description="Acyl-thioester intermediate" evidence="9">
    <location>
        <position position="707"/>
    </location>
</feature>
<dbReference type="Pfam" id="PF00152">
    <property type="entry name" value="tRNA-synt_2"/>
    <property type="match status" value="1"/>
</dbReference>
<dbReference type="PRINTS" id="PR01042">
    <property type="entry name" value="TRNASYNTHASP"/>
</dbReference>
<dbReference type="GO" id="GO:0006084">
    <property type="term" value="P:acetyl-CoA metabolic process"/>
    <property type="evidence" value="ECO:0007669"/>
    <property type="project" value="InterPro"/>
</dbReference>
<evidence type="ECO:0000256" key="3">
    <source>
        <dbReference type="ARBA" id="ARBA00022598"/>
    </source>
</evidence>
<keyword evidence="6" id="KW-0067">ATP-binding</keyword>
<keyword evidence="14" id="KW-1185">Reference proteome</keyword>
<dbReference type="GO" id="GO:0003676">
    <property type="term" value="F:nucleic acid binding"/>
    <property type="evidence" value="ECO:0007669"/>
    <property type="project" value="InterPro"/>
</dbReference>
<keyword evidence="4" id="KW-0808">Transferase</keyword>
<reference evidence="13 14" key="1">
    <citation type="submission" date="2015-07" db="EMBL/GenBank/DDBJ databases">
        <authorList>
            <person name="Cajimat M.N.B."/>
            <person name="Milazzo M.L."/>
            <person name="Fulhorst C.F."/>
        </authorList>
    </citation>
    <scope>NUCLEOTIDE SEQUENCE [LARGE SCALE GENOMIC DNA]</scope>
    <source>
        <strain evidence="13">Single colony</strain>
    </source>
</reference>
<evidence type="ECO:0000256" key="4">
    <source>
        <dbReference type="ARBA" id="ARBA00022679"/>
    </source>
</evidence>
<proteinExistence type="inferred from homology"/>
<dbReference type="GO" id="GO:0006696">
    <property type="term" value="P:ergosterol biosynthetic process"/>
    <property type="evidence" value="ECO:0007669"/>
    <property type="project" value="TreeGrafter"/>
</dbReference>
<dbReference type="AlphaFoldDB" id="A0A0K3C8H1"/>
<dbReference type="InterPro" id="IPR004365">
    <property type="entry name" value="NA-bd_OB_tRNA"/>
</dbReference>
<dbReference type="Gene3D" id="2.40.50.140">
    <property type="entry name" value="Nucleic acid-binding proteins"/>
    <property type="match status" value="1"/>
</dbReference>
<evidence type="ECO:0000256" key="9">
    <source>
        <dbReference type="PIRSR" id="PIRSR610122-1"/>
    </source>
</evidence>
<keyword evidence="3" id="KW-0436">Ligase</keyword>
<feature type="active site" description="Proton donor/acceptor" evidence="9">
    <location>
        <position position="842"/>
    </location>
</feature>
<dbReference type="CDD" id="cd04318">
    <property type="entry name" value="EcAsnRS_like_N"/>
    <property type="match status" value="1"/>
</dbReference>
<dbReference type="SUPFAM" id="SSF50249">
    <property type="entry name" value="Nucleic acid-binding proteins"/>
    <property type="match status" value="1"/>
</dbReference>
<dbReference type="InterPro" id="IPR004522">
    <property type="entry name" value="Asn-tRNA-ligase"/>
</dbReference>
<feature type="binding site" evidence="10">
    <location>
        <position position="847"/>
    </location>
    <ligand>
        <name>CoA</name>
        <dbReference type="ChEBI" id="CHEBI:57287"/>
    </ligand>
</feature>
<comment type="similarity">
    <text evidence="1">Belongs to the thiolase-like superfamily. HMG-CoA synthase family.</text>
</comment>
<evidence type="ECO:0000256" key="5">
    <source>
        <dbReference type="ARBA" id="ARBA00022741"/>
    </source>
</evidence>
<gene>
    <name evidence="13" type="primary">FGENESH: predicted gene_2.193</name>
    <name evidence="13" type="ORF">BN2166_0010240</name>
</gene>
<dbReference type="InterPro" id="IPR006195">
    <property type="entry name" value="aa-tRNA-synth_II"/>
</dbReference>
<dbReference type="GO" id="GO:0004816">
    <property type="term" value="F:asparagine-tRNA ligase activity"/>
    <property type="evidence" value="ECO:0007669"/>
    <property type="project" value="UniProtKB-EC"/>
</dbReference>
<feature type="active site" description="Proton donor/acceptor" evidence="9">
    <location>
        <position position="675"/>
    </location>
</feature>
<keyword evidence="8" id="KW-0030">Aminoacyl-tRNA synthetase</keyword>
<dbReference type="EC" id="6.1.1.22" evidence="2"/>
<dbReference type="InterPro" id="IPR010122">
    <property type="entry name" value="HMG_CoA_synthase_euk"/>
</dbReference>
<dbReference type="GO" id="GO:0006421">
    <property type="term" value="P:asparaginyl-tRNA aminoacylation"/>
    <property type="evidence" value="ECO:0007669"/>
    <property type="project" value="InterPro"/>
</dbReference>
<dbReference type="InterPro" id="IPR000590">
    <property type="entry name" value="HMG_CoA_synt_AS"/>
</dbReference>
<evidence type="ECO:0000259" key="12">
    <source>
        <dbReference type="PROSITE" id="PS50862"/>
    </source>
</evidence>
<feature type="compositionally biased region" description="Low complexity" evidence="11">
    <location>
        <begin position="213"/>
        <end position="225"/>
    </location>
</feature>
<dbReference type="PROSITE" id="PS50862">
    <property type="entry name" value="AA_TRNA_LIGASE_II"/>
    <property type="match status" value="1"/>
</dbReference>
<evidence type="ECO:0000256" key="11">
    <source>
        <dbReference type="SAM" id="MobiDB-lite"/>
    </source>
</evidence>
<evidence type="ECO:0000256" key="7">
    <source>
        <dbReference type="ARBA" id="ARBA00022917"/>
    </source>
</evidence>
<dbReference type="Proteomes" id="UP000199069">
    <property type="component" value="Unassembled WGS sequence"/>
</dbReference>
<evidence type="ECO:0000256" key="10">
    <source>
        <dbReference type="PIRSR" id="PIRSR610122-2"/>
    </source>
</evidence>
<dbReference type="SUPFAM" id="SSF53901">
    <property type="entry name" value="Thiolase-like"/>
    <property type="match status" value="2"/>
</dbReference>
<feature type="binding site" evidence="10">
    <location>
        <position position="851"/>
    </location>
    <ligand>
        <name>CoA</name>
        <dbReference type="ChEBI" id="CHEBI:57287"/>
    </ligand>
</feature>
<dbReference type="PROSITE" id="PS01226">
    <property type="entry name" value="HMG_COA_SYNTHASE"/>
    <property type="match status" value="1"/>
</dbReference>
<evidence type="ECO:0000256" key="1">
    <source>
        <dbReference type="ARBA" id="ARBA00007061"/>
    </source>
</evidence>
<dbReference type="GO" id="GO:0005524">
    <property type="term" value="F:ATP binding"/>
    <property type="evidence" value="ECO:0007669"/>
    <property type="project" value="UniProtKB-KW"/>
</dbReference>
<dbReference type="PANTHER" id="PTHR43323:SF2">
    <property type="entry name" value="HYDROXYMETHYLGLUTARYL-COA SYNTHASE"/>
    <property type="match status" value="1"/>
</dbReference>
<dbReference type="Pfam" id="PF08540">
    <property type="entry name" value="HMG_CoA_synt_C"/>
    <property type="match status" value="1"/>
</dbReference>
<dbReference type="InterPro" id="IPR012340">
    <property type="entry name" value="NA-bd_OB-fold"/>
</dbReference>
<dbReference type="InterPro" id="IPR016039">
    <property type="entry name" value="Thiolase-like"/>
</dbReference>
<dbReference type="InterPro" id="IPR013528">
    <property type="entry name" value="HMG_CoA_synth_N"/>
</dbReference>
<feature type="region of interest" description="Disordered" evidence="11">
    <location>
        <begin position="551"/>
        <end position="600"/>
    </location>
</feature>
<evidence type="ECO:0000313" key="13">
    <source>
        <dbReference type="EMBL" id="CTR05163.1"/>
    </source>
</evidence>
<dbReference type="EMBL" id="CWKI01000002">
    <property type="protein sequence ID" value="CTR05163.1"/>
    <property type="molecule type" value="Genomic_DNA"/>
</dbReference>
<dbReference type="NCBIfam" id="TIGR00457">
    <property type="entry name" value="asnS"/>
    <property type="match status" value="1"/>
</dbReference>
<dbReference type="InterPro" id="IPR045864">
    <property type="entry name" value="aa-tRNA-synth_II/BPL/LPL"/>
</dbReference>
<dbReference type="Pfam" id="PF01336">
    <property type="entry name" value="tRNA_anti-codon"/>
    <property type="match status" value="1"/>
</dbReference>
<keyword evidence="7" id="KW-0648">Protein biosynthesis</keyword>
<dbReference type="Gene3D" id="3.40.47.10">
    <property type="match status" value="1"/>
</dbReference>
<dbReference type="Pfam" id="PF01154">
    <property type="entry name" value="HMG_CoA_synt_N"/>
    <property type="match status" value="1"/>
</dbReference>
<feature type="domain" description="Aminoacyl-transfer RNA synthetases class-II family profile" evidence="12">
    <location>
        <begin position="168"/>
        <end position="520"/>
    </location>
</feature>
<dbReference type="PANTHER" id="PTHR43323">
    <property type="entry name" value="3-HYDROXY-3-METHYLGLUTARYL COENZYME A SYNTHASE"/>
    <property type="match status" value="1"/>
</dbReference>
<dbReference type="SUPFAM" id="SSF55681">
    <property type="entry name" value="Class II aaRS and biotin synthetases"/>
    <property type="match status" value="1"/>
</dbReference>
<dbReference type="InterPro" id="IPR004364">
    <property type="entry name" value="Aa-tRNA-synt_II"/>
</dbReference>
<dbReference type="NCBIfam" id="TIGR01833">
    <property type="entry name" value="HMG-CoA-S_euk"/>
    <property type="match status" value="1"/>
</dbReference>
<dbReference type="InterPro" id="IPR002312">
    <property type="entry name" value="Asp/Asn-tRNA-synth_IIb"/>
</dbReference>